<keyword evidence="1" id="KW-1133">Transmembrane helix</keyword>
<keyword evidence="3" id="KW-1185">Reference proteome</keyword>
<dbReference type="AlphaFoldDB" id="A0A2T2NRJ8"/>
<feature type="transmembrane region" description="Helical" evidence="1">
    <location>
        <begin position="17"/>
        <end position="36"/>
    </location>
</feature>
<organism evidence="2 3">
    <name type="scientific">Corynespora cassiicola Philippines</name>
    <dbReference type="NCBI Taxonomy" id="1448308"/>
    <lineage>
        <taxon>Eukaryota</taxon>
        <taxon>Fungi</taxon>
        <taxon>Dikarya</taxon>
        <taxon>Ascomycota</taxon>
        <taxon>Pezizomycotina</taxon>
        <taxon>Dothideomycetes</taxon>
        <taxon>Pleosporomycetidae</taxon>
        <taxon>Pleosporales</taxon>
        <taxon>Corynesporascaceae</taxon>
        <taxon>Corynespora</taxon>
    </lineage>
</organism>
<evidence type="ECO:0000313" key="3">
    <source>
        <dbReference type="Proteomes" id="UP000240883"/>
    </source>
</evidence>
<dbReference type="EMBL" id="KZ678134">
    <property type="protein sequence ID" value="PSN68065.1"/>
    <property type="molecule type" value="Genomic_DNA"/>
</dbReference>
<evidence type="ECO:0000256" key="1">
    <source>
        <dbReference type="SAM" id="Phobius"/>
    </source>
</evidence>
<protein>
    <submittedName>
        <fullName evidence="2">Uncharacterized protein</fullName>
    </submittedName>
</protein>
<reference evidence="2 3" key="1">
    <citation type="journal article" date="2018" name="Front. Microbiol.">
        <title>Genome-Wide Analysis of Corynespora cassiicola Leaf Fall Disease Putative Effectors.</title>
        <authorList>
            <person name="Lopez D."/>
            <person name="Ribeiro S."/>
            <person name="Label P."/>
            <person name="Fumanal B."/>
            <person name="Venisse J.S."/>
            <person name="Kohler A."/>
            <person name="de Oliveira R.R."/>
            <person name="Labutti K."/>
            <person name="Lipzen A."/>
            <person name="Lail K."/>
            <person name="Bauer D."/>
            <person name="Ohm R.A."/>
            <person name="Barry K.W."/>
            <person name="Spatafora J."/>
            <person name="Grigoriev I.V."/>
            <person name="Martin F.M."/>
            <person name="Pujade-Renaud V."/>
        </authorList>
    </citation>
    <scope>NUCLEOTIDE SEQUENCE [LARGE SCALE GENOMIC DNA]</scope>
    <source>
        <strain evidence="2 3">Philippines</strain>
    </source>
</reference>
<accession>A0A2T2NRJ8</accession>
<evidence type="ECO:0000313" key="2">
    <source>
        <dbReference type="EMBL" id="PSN68065.1"/>
    </source>
</evidence>
<sequence length="146" mass="16653">MRNCFYFLRVFFFRQPALQLVFAWISIYSLIFHVRFRLFHELHCRLTHDPAITTHPGSAMHFPHSTPEMSSTEITIVHDPPIVSQARNVCIHHCSSYSQNLHATPFNEHASPIPYPPLFGAKLPSRSHANDGELACLSFLTGRPTA</sequence>
<name>A0A2T2NRJ8_CORCC</name>
<gene>
    <name evidence="2" type="ORF">BS50DRAFT_356604</name>
</gene>
<dbReference type="Proteomes" id="UP000240883">
    <property type="component" value="Unassembled WGS sequence"/>
</dbReference>
<keyword evidence="1" id="KW-0812">Transmembrane</keyword>
<proteinExistence type="predicted"/>
<keyword evidence="1" id="KW-0472">Membrane</keyword>